<evidence type="ECO:0000313" key="3">
    <source>
        <dbReference type="Proteomes" id="UP000515498"/>
    </source>
</evidence>
<evidence type="ECO:0000259" key="1">
    <source>
        <dbReference type="Pfam" id="PF01370"/>
    </source>
</evidence>
<dbReference type="InterPro" id="IPR001509">
    <property type="entry name" value="Epimerase_deHydtase"/>
</dbReference>
<dbReference type="SUPFAM" id="SSF51735">
    <property type="entry name" value="NAD(P)-binding Rossmann-fold domains"/>
    <property type="match status" value="1"/>
</dbReference>
<dbReference type="Pfam" id="PF01370">
    <property type="entry name" value="Epimerase"/>
    <property type="match status" value="1"/>
</dbReference>
<proteinExistence type="predicted"/>
<accession>A0A7G8PLN2</accession>
<dbReference type="InterPro" id="IPR036291">
    <property type="entry name" value="NAD(P)-bd_dom_sf"/>
</dbReference>
<dbReference type="InterPro" id="IPR050177">
    <property type="entry name" value="Lipid_A_modif_metabolic_enz"/>
</dbReference>
<dbReference type="KEGG" id="mflu:HZU40_14010"/>
<dbReference type="AlphaFoldDB" id="A0A7G8PLN2"/>
<evidence type="ECO:0000313" key="2">
    <source>
        <dbReference type="EMBL" id="QNJ95248.1"/>
    </source>
</evidence>
<name>A0A7G8PLN2_9MYCO</name>
<feature type="domain" description="NAD-dependent epimerase/dehydratase" evidence="1">
    <location>
        <begin position="9"/>
        <end position="233"/>
    </location>
</feature>
<dbReference type="RefSeq" id="WP_187098744.1">
    <property type="nucleotide sequence ID" value="NZ_CP059894.1"/>
</dbReference>
<dbReference type="PANTHER" id="PTHR43245">
    <property type="entry name" value="BIFUNCTIONAL POLYMYXIN RESISTANCE PROTEIN ARNA"/>
    <property type="match status" value="1"/>
</dbReference>
<dbReference type="Proteomes" id="UP000515498">
    <property type="component" value="Chromosome"/>
</dbReference>
<dbReference type="PANTHER" id="PTHR43245:SF55">
    <property type="entry name" value="NAD(P)-BINDING DOMAIN-CONTAINING PROTEIN"/>
    <property type="match status" value="1"/>
</dbReference>
<dbReference type="EMBL" id="CP059894">
    <property type="protein sequence ID" value="QNJ95248.1"/>
    <property type="molecule type" value="Genomic_DNA"/>
</dbReference>
<protein>
    <submittedName>
        <fullName evidence="2">NAD-dependent epimerase/dehydratase family protein</fullName>
    </submittedName>
</protein>
<gene>
    <name evidence="2" type="ORF">HZU40_14010</name>
</gene>
<sequence>MSGGLRLAITGGTGDFGRSMLTWAVENDDIKEVTVLGRRPVEVAHPKVREAFLDLSNHVDLDAVAGYDALIHLAYCVEEPRDKRRAYQVNVVATRTLLAEANRVGIGQLILTSSANALGVAACGTGKQLPENSYPAGDQNPDHYYFYHKALLEHLANWYWTHSGEGGTKLAVARPCYIVGEHFDNSGLQAFLAKTVVYPEPARSFYQFLWDADLVDAYATILTEGLTGIYNIAPTDQTTVKEIASMNGARLIGGPVRLLKPGADLAFRLHLSPFSGHWVTRGDPLLDSRLLRTTTAWKPSASSAEALRRYLIRT</sequence>
<reference evidence="2 3" key="1">
    <citation type="submission" date="2020-07" db="EMBL/GenBank/DDBJ databases">
        <title>Draft genome sequence of four isobutane-metabolizing strains capable of cometabolically degrading diverse ether contaminants.</title>
        <authorList>
            <person name="Chen W."/>
            <person name="Faulkner N."/>
            <person name="Smith C."/>
            <person name="Hyman M."/>
        </authorList>
    </citation>
    <scope>NUCLEOTIDE SEQUENCE [LARGE SCALE GENOMIC DNA]</scope>
    <source>
        <strain evidence="2 3">2A</strain>
    </source>
</reference>
<organism evidence="2 3">
    <name type="scientific">Mycolicibacterium fluoranthenivorans</name>
    <dbReference type="NCBI Taxonomy" id="258505"/>
    <lineage>
        <taxon>Bacteria</taxon>
        <taxon>Bacillati</taxon>
        <taxon>Actinomycetota</taxon>
        <taxon>Actinomycetes</taxon>
        <taxon>Mycobacteriales</taxon>
        <taxon>Mycobacteriaceae</taxon>
        <taxon>Mycolicibacterium</taxon>
    </lineage>
</organism>
<dbReference type="Gene3D" id="3.40.50.720">
    <property type="entry name" value="NAD(P)-binding Rossmann-like Domain"/>
    <property type="match status" value="1"/>
</dbReference>